<comment type="subcellular location">
    <subcellularLocation>
        <location evidence="1">Membrane</location>
        <topology evidence="1">Lipid-anchor</topology>
    </subcellularLocation>
</comment>
<gene>
    <name evidence="9" type="ORF">F0161_10540</name>
</gene>
<keyword evidence="2 8" id="KW-0732">Signal</keyword>
<keyword evidence="10" id="KW-1185">Reference proteome</keyword>
<dbReference type="Proteomes" id="UP000325295">
    <property type="component" value="Chromosome"/>
</dbReference>
<organism evidence="9 10">
    <name type="scientific">Paucilactobacillus nenjiangensis</name>
    <dbReference type="NCBI Taxonomy" id="1296540"/>
    <lineage>
        <taxon>Bacteria</taxon>
        <taxon>Bacillati</taxon>
        <taxon>Bacillota</taxon>
        <taxon>Bacilli</taxon>
        <taxon>Lactobacillales</taxon>
        <taxon>Lactobacillaceae</taxon>
        <taxon>Paucilactobacillus</taxon>
    </lineage>
</organism>
<keyword evidence="3" id="KW-0472">Membrane</keyword>
<dbReference type="KEGG" id="lnn:F0161_10540"/>
<dbReference type="PROSITE" id="PS51257">
    <property type="entry name" value="PROKAR_LIPOPROTEIN"/>
    <property type="match status" value="1"/>
</dbReference>
<feature type="lipid moiety-binding region" description="S-diacylglycerol cysteine" evidence="7">
    <location>
        <position position="27"/>
    </location>
</feature>
<evidence type="ECO:0000313" key="9">
    <source>
        <dbReference type="EMBL" id="QER68233.1"/>
    </source>
</evidence>
<comment type="similarity">
    <text evidence="6">Belongs to the nlpA lipoprotein family.</text>
</comment>
<name>A0A5P1X3X9_9LACO</name>
<evidence type="ECO:0000256" key="3">
    <source>
        <dbReference type="ARBA" id="ARBA00023136"/>
    </source>
</evidence>
<evidence type="ECO:0000256" key="5">
    <source>
        <dbReference type="ARBA" id="ARBA00023288"/>
    </source>
</evidence>
<keyword evidence="5 6" id="KW-0449">Lipoprotein</keyword>
<proteinExistence type="inferred from homology"/>
<dbReference type="PIRSF" id="PIRSF002854">
    <property type="entry name" value="MetQ"/>
    <property type="match status" value="1"/>
</dbReference>
<dbReference type="Pfam" id="PF03180">
    <property type="entry name" value="Lipoprotein_9"/>
    <property type="match status" value="1"/>
</dbReference>
<dbReference type="PANTHER" id="PTHR30429">
    <property type="entry name" value="D-METHIONINE-BINDING LIPOPROTEIN METQ"/>
    <property type="match status" value="1"/>
</dbReference>
<evidence type="ECO:0000256" key="8">
    <source>
        <dbReference type="SAM" id="SignalP"/>
    </source>
</evidence>
<sequence length="278" mass="29957">MSKGKLFKRLAVLSAVAFITLGALAGCGKSSKSDELSTKSITIGVTGGPHEQIAQQVKKLAAKDGLKIKIKVFSDYNTPNSALSSGDLDANSYQTIPFLKAQEKAKSYKFDNAFETVAFPMGIYSNTLKNLDDLKDGDSIAVPNDPANETRALELFQKAGVLKIKKGVGQNATKNTIASNPKHLKIVELDAAQLPKQLGEVTAAAINTNYAYSAGLTIKGNAIYHEKLTNNPYPNIFVVKSGHKDDKVVKQLDKYYHSQTIKNYITKTFGGSVVIAGK</sequence>
<evidence type="ECO:0000313" key="10">
    <source>
        <dbReference type="Proteomes" id="UP000325295"/>
    </source>
</evidence>
<dbReference type="InterPro" id="IPR004872">
    <property type="entry name" value="Lipoprotein_NlpA"/>
</dbReference>
<evidence type="ECO:0000256" key="7">
    <source>
        <dbReference type="PIRSR" id="PIRSR002854-1"/>
    </source>
</evidence>
<reference evidence="9 10" key="1">
    <citation type="submission" date="2019-09" db="EMBL/GenBank/DDBJ databases">
        <title>Complete Genome Sequence of Lactobacillus nenjiangensis SH-Y15, isolated from sauerkraut.</title>
        <authorList>
            <person name="Yang H."/>
        </authorList>
    </citation>
    <scope>NUCLEOTIDE SEQUENCE [LARGE SCALE GENOMIC DNA]</scope>
    <source>
        <strain evidence="9 10">SH-Y15</strain>
    </source>
</reference>
<dbReference type="OrthoDB" id="9812878at2"/>
<evidence type="ECO:0000256" key="6">
    <source>
        <dbReference type="PIRNR" id="PIRNR002854"/>
    </source>
</evidence>
<evidence type="ECO:0000256" key="2">
    <source>
        <dbReference type="ARBA" id="ARBA00022729"/>
    </source>
</evidence>
<protein>
    <recommendedName>
        <fullName evidence="6">Lipoprotein</fullName>
    </recommendedName>
</protein>
<keyword evidence="4" id="KW-0564">Palmitate</keyword>
<feature type="signal peptide" evidence="8">
    <location>
        <begin position="1"/>
        <end position="25"/>
    </location>
</feature>
<dbReference type="PANTHER" id="PTHR30429:SF1">
    <property type="entry name" value="D-METHIONINE-BINDING LIPOPROTEIN METQ-RELATED"/>
    <property type="match status" value="1"/>
</dbReference>
<feature type="chain" id="PRO_5039159820" description="Lipoprotein" evidence="8">
    <location>
        <begin position="26"/>
        <end position="278"/>
    </location>
</feature>
<dbReference type="GO" id="GO:0016020">
    <property type="term" value="C:membrane"/>
    <property type="evidence" value="ECO:0007669"/>
    <property type="project" value="UniProtKB-SubCell"/>
</dbReference>
<dbReference type="SUPFAM" id="SSF53850">
    <property type="entry name" value="Periplasmic binding protein-like II"/>
    <property type="match status" value="1"/>
</dbReference>
<dbReference type="AlphaFoldDB" id="A0A5P1X3X9"/>
<accession>A0A5P1X3X9</accession>
<evidence type="ECO:0000256" key="4">
    <source>
        <dbReference type="ARBA" id="ARBA00023139"/>
    </source>
</evidence>
<evidence type="ECO:0000256" key="1">
    <source>
        <dbReference type="ARBA" id="ARBA00004635"/>
    </source>
</evidence>
<dbReference type="EMBL" id="CP043939">
    <property type="protein sequence ID" value="QER68233.1"/>
    <property type="molecule type" value="Genomic_DNA"/>
</dbReference>
<dbReference type="RefSeq" id="WP_150204546.1">
    <property type="nucleotide sequence ID" value="NZ_CAUQTN010000070.1"/>
</dbReference>
<dbReference type="Gene3D" id="3.40.190.10">
    <property type="entry name" value="Periplasmic binding protein-like II"/>
    <property type="match status" value="2"/>
</dbReference>